<sequence>MIRKTQLIDADLAEMNPGEITTIAVAIGAVAKTPVVAQHYAKLMAQLWHFQLVAWLHLPLMLDSTSQQRYEYNRQSCLDASRHMITIYIAIRNLTGESFCCKSLDFQAFTAAVTLLINVLKPESRSQPSTHGSSTEDWEATDKVMRILQRLATSQPDDVASRSLGVLRTLRDLLSGEKGSNGTTEDGSTRIKLSIPYFGTIFLDRNLKQKATEPAPHSAPGTHSAYPQPRISPAPGSLRIDDAHFLYPGGISSEEQTSGLWSLDPNLVTQSYFSADFGGDLDWGF</sequence>
<protein>
    <submittedName>
        <fullName evidence="1">Uncharacterized protein</fullName>
    </submittedName>
</protein>
<gene>
    <name evidence="1" type="ORF">N8T08_006152</name>
</gene>
<name>A0ACC3B1B8_9EURO</name>
<evidence type="ECO:0000313" key="2">
    <source>
        <dbReference type="Proteomes" id="UP001177260"/>
    </source>
</evidence>
<reference evidence="1 2" key="1">
    <citation type="journal article" date="2023" name="ACS Omega">
        <title>Identification of the Neoaspergillic Acid Biosynthesis Gene Cluster by Establishing an In Vitro CRISPR-Ribonucleoprotein Genetic System in Aspergillus melleus.</title>
        <authorList>
            <person name="Yuan B."/>
            <person name="Grau M.F."/>
            <person name="Murata R.M."/>
            <person name="Torok T."/>
            <person name="Venkateswaran K."/>
            <person name="Stajich J.E."/>
            <person name="Wang C.C.C."/>
        </authorList>
    </citation>
    <scope>NUCLEOTIDE SEQUENCE [LARGE SCALE GENOMIC DNA]</scope>
    <source>
        <strain evidence="1 2">IMV 1140</strain>
    </source>
</reference>
<accession>A0ACC3B1B8</accession>
<comment type="caution">
    <text evidence="1">The sequence shown here is derived from an EMBL/GenBank/DDBJ whole genome shotgun (WGS) entry which is preliminary data.</text>
</comment>
<organism evidence="1 2">
    <name type="scientific">Aspergillus melleus</name>
    <dbReference type="NCBI Taxonomy" id="138277"/>
    <lineage>
        <taxon>Eukaryota</taxon>
        <taxon>Fungi</taxon>
        <taxon>Dikarya</taxon>
        <taxon>Ascomycota</taxon>
        <taxon>Pezizomycotina</taxon>
        <taxon>Eurotiomycetes</taxon>
        <taxon>Eurotiomycetidae</taxon>
        <taxon>Eurotiales</taxon>
        <taxon>Aspergillaceae</taxon>
        <taxon>Aspergillus</taxon>
        <taxon>Aspergillus subgen. Circumdati</taxon>
    </lineage>
</organism>
<dbReference type="Proteomes" id="UP001177260">
    <property type="component" value="Unassembled WGS sequence"/>
</dbReference>
<keyword evidence="2" id="KW-1185">Reference proteome</keyword>
<proteinExistence type="predicted"/>
<evidence type="ECO:0000313" key="1">
    <source>
        <dbReference type="EMBL" id="KAK1143751.1"/>
    </source>
</evidence>
<dbReference type="EMBL" id="JAOPJF010000037">
    <property type="protein sequence ID" value="KAK1143751.1"/>
    <property type="molecule type" value="Genomic_DNA"/>
</dbReference>